<keyword evidence="2" id="KW-0067">ATP-binding</keyword>
<feature type="compositionally biased region" description="Polar residues" evidence="3">
    <location>
        <begin position="231"/>
        <end position="252"/>
    </location>
</feature>
<dbReference type="STRING" id="1806994.A0A507BSL8"/>
<accession>A0A507BSL8</accession>
<organism evidence="5 6">
    <name type="scientific">Synchytrium microbalum</name>
    <dbReference type="NCBI Taxonomy" id="1806994"/>
    <lineage>
        <taxon>Eukaryota</taxon>
        <taxon>Fungi</taxon>
        <taxon>Fungi incertae sedis</taxon>
        <taxon>Chytridiomycota</taxon>
        <taxon>Chytridiomycota incertae sedis</taxon>
        <taxon>Chytridiomycetes</taxon>
        <taxon>Synchytriales</taxon>
        <taxon>Synchytriaceae</taxon>
        <taxon>Synchytrium</taxon>
    </lineage>
</organism>
<feature type="region of interest" description="Disordered" evidence="3">
    <location>
        <begin position="476"/>
        <end position="543"/>
    </location>
</feature>
<dbReference type="Gene3D" id="1.10.510.10">
    <property type="entry name" value="Transferase(Phosphotransferase) domain 1"/>
    <property type="match status" value="1"/>
</dbReference>
<evidence type="ECO:0000256" key="1">
    <source>
        <dbReference type="ARBA" id="ARBA00022741"/>
    </source>
</evidence>
<evidence type="ECO:0000256" key="2">
    <source>
        <dbReference type="ARBA" id="ARBA00022840"/>
    </source>
</evidence>
<dbReference type="InterPro" id="IPR000719">
    <property type="entry name" value="Prot_kinase_dom"/>
</dbReference>
<name>A0A507BSL8_9FUNG</name>
<feature type="region of interest" description="Disordered" evidence="3">
    <location>
        <begin position="644"/>
        <end position="799"/>
    </location>
</feature>
<dbReference type="SUPFAM" id="SSF56112">
    <property type="entry name" value="Protein kinase-like (PK-like)"/>
    <property type="match status" value="1"/>
</dbReference>
<feature type="region of interest" description="Disordered" evidence="3">
    <location>
        <begin position="383"/>
        <end position="461"/>
    </location>
</feature>
<feature type="region of interest" description="Disordered" evidence="3">
    <location>
        <begin position="225"/>
        <end position="338"/>
    </location>
</feature>
<keyword evidence="6" id="KW-1185">Reference proteome</keyword>
<dbReference type="GeneID" id="42005565"/>
<feature type="compositionally biased region" description="Polar residues" evidence="3">
    <location>
        <begin position="716"/>
        <end position="728"/>
    </location>
</feature>
<comment type="caution">
    <text evidence="5">The sequence shown here is derived from an EMBL/GenBank/DDBJ whole genome shotgun (WGS) entry which is preliminary data.</text>
</comment>
<dbReference type="InterPro" id="IPR011009">
    <property type="entry name" value="Kinase-like_dom_sf"/>
</dbReference>
<feature type="compositionally biased region" description="Polar residues" evidence="3">
    <location>
        <begin position="442"/>
        <end position="459"/>
    </location>
</feature>
<gene>
    <name evidence="5" type="ORF">SmJEL517_g04340</name>
</gene>
<dbReference type="EMBL" id="QEAO01000028">
    <property type="protein sequence ID" value="TPX32600.1"/>
    <property type="molecule type" value="Genomic_DNA"/>
</dbReference>
<dbReference type="GO" id="GO:0004674">
    <property type="term" value="F:protein serine/threonine kinase activity"/>
    <property type="evidence" value="ECO:0007669"/>
    <property type="project" value="TreeGrafter"/>
</dbReference>
<proteinExistence type="predicted"/>
<feature type="domain" description="Protein kinase" evidence="4">
    <location>
        <begin position="1"/>
        <end position="219"/>
    </location>
</feature>
<feature type="compositionally biased region" description="Low complexity" evidence="3">
    <location>
        <begin position="516"/>
        <end position="532"/>
    </location>
</feature>
<keyword evidence="1" id="KW-0547">Nucleotide-binding</keyword>
<feature type="compositionally biased region" description="Low complexity" evidence="3">
    <location>
        <begin position="687"/>
        <end position="697"/>
    </location>
</feature>
<reference evidence="5 6" key="1">
    <citation type="journal article" date="2019" name="Sci. Rep.">
        <title>Comparative genomics of chytrid fungi reveal insights into the obligate biotrophic and pathogenic lifestyle of Synchytrium endobioticum.</title>
        <authorList>
            <person name="van de Vossenberg B.T.L.H."/>
            <person name="Warris S."/>
            <person name="Nguyen H.D.T."/>
            <person name="van Gent-Pelzer M.P.E."/>
            <person name="Joly D.L."/>
            <person name="van de Geest H.C."/>
            <person name="Bonants P.J.M."/>
            <person name="Smith D.S."/>
            <person name="Levesque C.A."/>
            <person name="van der Lee T.A.J."/>
        </authorList>
    </citation>
    <scope>NUCLEOTIDE SEQUENCE [LARGE SCALE GENOMIC DNA]</scope>
    <source>
        <strain evidence="5 6">JEL517</strain>
    </source>
</reference>
<dbReference type="PANTHER" id="PTHR48012">
    <property type="entry name" value="STERILE20-LIKE KINASE, ISOFORM B-RELATED"/>
    <property type="match status" value="1"/>
</dbReference>
<dbReference type="PANTHER" id="PTHR48012:SF26">
    <property type="entry name" value="SERINE_THREONINE-PROTEIN KINASE DDB_G0283821-RELATED"/>
    <property type="match status" value="1"/>
</dbReference>
<feature type="compositionally biased region" description="Polar residues" evidence="3">
    <location>
        <begin position="321"/>
        <end position="333"/>
    </location>
</feature>
<feature type="compositionally biased region" description="Basic and acidic residues" evidence="3">
    <location>
        <begin position="788"/>
        <end position="799"/>
    </location>
</feature>
<feature type="compositionally biased region" description="Polar residues" evidence="3">
    <location>
        <begin position="735"/>
        <end position="745"/>
    </location>
</feature>
<dbReference type="GO" id="GO:0005737">
    <property type="term" value="C:cytoplasm"/>
    <property type="evidence" value="ECO:0007669"/>
    <property type="project" value="TreeGrafter"/>
</dbReference>
<dbReference type="AlphaFoldDB" id="A0A507BSL8"/>
<evidence type="ECO:0000313" key="5">
    <source>
        <dbReference type="EMBL" id="TPX32600.1"/>
    </source>
</evidence>
<dbReference type="Proteomes" id="UP000319731">
    <property type="component" value="Unassembled WGS sequence"/>
</dbReference>
<feature type="compositionally biased region" description="Low complexity" evidence="3">
    <location>
        <begin position="295"/>
        <end position="309"/>
    </location>
</feature>
<feature type="compositionally biased region" description="Polar residues" evidence="3">
    <location>
        <begin position="670"/>
        <end position="680"/>
    </location>
</feature>
<dbReference type="SMART" id="SM00220">
    <property type="entry name" value="S_TKc"/>
    <property type="match status" value="1"/>
</dbReference>
<dbReference type="GO" id="GO:0005524">
    <property type="term" value="F:ATP binding"/>
    <property type="evidence" value="ECO:0007669"/>
    <property type="project" value="UniProtKB-KW"/>
</dbReference>
<evidence type="ECO:0000259" key="4">
    <source>
        <dbReference type="PROSITE" id="PS50011"/>
    </source>
</evidence>
<dbReference type="OrthoDB" id="8693905at2759"/>
<dbReference type="PROSITE" id="PS00108">
    <property type="entry name" value="PROTEIN_KINASE_ST"/>
    <property type="match status" value="1"/>
</dbReference>
<feature type="compositionally biased region" description="Low complexity" evidence="3">
    <location>
        <begin position="430"/>
        <end position="441"/>
    </location>
</feature>
<feature type="compositionally biased region" description="Low complexity" evidence="3">
    <location>
        <begin position="764"/>
        <end position="776"/>
    </location>
</feature>
<dbReference type="InterPro" id="IPR008271">
    <property type="entry name" value="Ser/Thr_kinase_AS"/>
</dbReference>
<evidence type="ECO:0000256" key="3">
    <source>
        <dbReference type="SAM" id="MobiDB-lite"/>
    </source>
</evidence>
<dbReference type="Pfam" id="PF00069">
    <property type="entry name" value="Pkinase"/>
    <property type="match status" value="1"/>
</dbReference>
<feature type="compositionally biased region" description="Low complexity" evidence="3">
    <location>
        <begin position="484"/>
        <end position="498"/>
    </location>
</feature>
<dbReference type="RefSeq" id="XP_031023778.1">
    <property type="nucleotide sequence ID" value="XM_031170268.1"/>
</dbReference>
<sequence>MDQDQDGVTDLMKEVELLKSLSHPNIVHYEGFLCDINTLNIVLEFVEAGSLSSILKQFGKMPEKLCVNYVLKMLEGLEYLHGKGVVHCDLKCANILTTKNGETKLSDFGVSKQLNVLDKDTKAVVGTPNWMAPEVIELNGASTKSDIWSMGCTIIEMLTGRPPYWDLNPMTTLFRIVEDDGPPLPEGISNDMRAFLTRCFQKDTTKRADATELLQHDWIRKNVKGERGIGSNPSSVVNSQTASPAISRQGSMNPVHVEIFHHPQPPKGSQSEFSPVVDKRTSSNLVPLSAARQLSATVRTSSVPTTPTSQNDSSPDIVKSYQASPVDRNSSSDLHMPGASKRLSSVIAPPSMTAPVLNGNNGSISPAVVSPERLAIDQMARSLHSNDHKPRHRSSLAIHKDDDSTASTDDGGNTVELMPPVPTIPSTRATSVQSSTPQTPSINTTPRNESTIAPGSSEATKPITLITQKHIIGAVKPIVPPSPSSSSGSPGKLSPMSPDVGPSSTDGKHSRMGSTNSLNGPLSPSLNNSAPPIFTASPAARSGTVRKEGVAVMTGSVPPIPSKGSTFKINSGLLKNDAELQLTPDSATNLPKELGTVRAGLEMAMLLAAASTNGGVPPPMPITPSSKQRGQLPEAFESVIVNASSGKAPPVPPLPTEAATRPSIPPLLSLTRSKSKSATSLKVDYVNDGNKNNNGNKTIIKPPQHQSEKIPPPPSLTSRAKSQESLNTKPRRGSLPQNEKSTSIPNLKRSGTAGGAKAKQLMEAANSAAAAMPMPSTSGTGNSKHGTVKGDKEKDCLLM</sequence>
<evidence type="ECO:0000313" key="6">
    <source>
        <dbReference type="Proteomes" id="UP000319731"/>
    </source>
</evidence>
<protein>
    <recommendedName>
        <fullName evidence="4">Protein kinase domain-containing protein</fullName>
    </recommendedName>
</protein>
<dbReference type="PROSITE" id="PS50011">
    <property type="entry name" value="PROTEIN_KINASE_DOM"/>
    <property type="match status" value="1"/>
</dbReference>
<dbReference type="InterPro" id="IPR050629">
    <property type="entry name" value="STE20/SPS1-PAK"/>
</dbReference>